<dbReference type="PROSITE" id="PS50069">
    <property type="entry name" value="CULLIN_2"/>
    <property type="match status" value="1"/>
</dbReference>
<dbReference type="Gene3D" id="1.20.1310.10">
    <property type="entry name" value="Cullin Repeats"/>
    <property type="match status" value="1"/>
</dbReference>
<dbReference type="SUPFAM" id="SSF46785">
    <property type="entry name" value="Winged helix' DNA-binding domain"/>
    <property type="match status" value="1"/>
</dbReference>
<dbReference type="SUPFAM" id="SSF74788">
    <property type="entry name" value="Cullin repeat-like"/>
    <property type="match status" value="1"/>
</dbReference>
<evidence type="ECO:0000313" key="6">
    <source>
        <dbReference type="EMBL" id="EDR29439.1"/>
    </source>
</evidence>
<evidence type="ECO:0000256" key="4">
    <source>
        <dbReference type="RuleBase" id="RU003829"/>
    </source>
</evidence>
<dbReference type="PANTHER" id="PTHR11932">
    <property type="entry name" value="CULLIN"/>
    <property type="match status" value="1"/>
</dbReference>
<dbReference type="InterPro" id="IPR036390">
    <property type="entry name" value="WH_DNA-bd_sf"/>
</dbReference>
<dbReference type="RefSeq" id="XP_001734408.1">
    <property type="nucleotide sequence ID" value="XM_001734356.1"/>
</dbReference>
<dbReference type="OrthoDB" id="27073at2759"/>
<evidence type="ECO:0000256" key="3">
    <source>
        <dbReference type="PROSITE-ProRule" id="PRU00330"/>
    </source>
</evidence>
<name>B0E7Q8_ENTDS</name>
<evidence type="ECO:0000259" key="5">
    <source>
        <dbReference type="PROSITE" id="PS50069"/>
    </source>
</evidence>
<evidence type="ECO:0000313" key="7">
    <source>
        <dbReference type="Proteomes" id="UP000008076"/>
    </source>
</evidence>
<dbReference type="VEuPathDB" id="AmoebaDB:EDI_325810"/>
<dbReference type="InterPro" id="IPR016158">
    <property type="entry name" value="Cullin_homology"/>
</dbReference>
<gene>
    <name evidence="6" type="ORF">EDI_325810</name>
</gene>
<organism evidence="7">
    <name type="scientific">Entamoeba dispar (strain ATCC PRA-260 / SAW760)</name>
    <dbReference type="NCBI Taxonomy" id="370354"/>
    <lineage>
        <taxon>Eukaryota</taxon>
        <taxon>Amoebozoa</taxon>
        <taxon>Evosea</taxon>
        <taxon>Archamoebae</taxon>
        <taxon>Mastigamoebida</taxon>
        <taxon>Entamoebidae</taxon>
        <taxon>Entamoeba</taxon>
    </lineage>
</organism>
<dbReference type="AlphaFoldDB" id="B0E7Q8"/>
<keyword evidence="7" id="KW-1185">Reference proteome</keyword>
<dbReference type="InterPro" id="IPR036388">
    <property type="entry name" value="WH-like_DNA-bd_sf"/>
</dbReference>
<dbReference type="KEGG" id="edi:EDI_325810"/>
<dbReference type="GO" id="GO:0016567">
    <property type="term" value="P:protein ubiquitination"/>
    <property type="evidence" value="ECO:0007669"/>
    <property type="project" value="UniProtKB-UniPathway"/>
</dbReference>
<dbReference type="GeneID" id="5879314"/>
<sequence length="716" mass="83947">MRNQPQEKKEVDQLFSSLNPFFDIIFKGKGISLGELNKYYCLVYSCFEDISYAGDYGLEKLEEVLNEYLANKTGELSQKEKRKIPKQLQNIFEQWKNIRKNILFVFGTLDFCPHQKVNGTVKSVLKHSFKHVFFKYLIKKINLFNILINIISESRFNKELTIEEYESILSILQFHFDEQLSFYIQSFQKQFEEQTMTDYNKFTNKIKTLPIHECLTLLEKFIENENDLIKIALLPNMQQPIKEMLNKEVLLKITRKALTVFPELLIKKEKEDIQIISLLWNKTKENNEFLNPIDEYFQLKFHKELEEESKKEGFNKNIKQIVYFLFKFKNLTEELKKEYFKGNIIFGECVGNSFKSCLVKNKITDEGDEKQTEVLLATFIHSTMTSNKSEEDTMKELTNVLDIVSYLTNKESFIILHQKFLLKRIIQNTIKSITLESSVVDDICKNFSCSASFKLKQIIKDYTLSLEITKEFCNKNQIPLKLNIIVFSKFLFNAHDIYCSIQMDPSLQKIWNLFVTSYKTIHTDRKLELNQLCCSVILSYYNGIKGCKLEISYIQYCILMKLHDNGKLTINELQKSIAPSLDSFKFHLNSLINSNILSSSNGFEGNSLIWFTNNSITDGFLLNKIDKKLVDNQNKNKGITKENESKKFTAVICYQVKLMKQRKDLSYNDLIKCTISQLNSSFNIDTKLAKQGVEYLIEKEYILRDEQDNGLFHYIA</sequence>
<protein>
    <submittedName>
        <fullName evidence="6">Cullin-6, putative</fullName>
    </submittedName>
</protein>
<feature type="domain" description="Cullin family profile" evidence="5">
    <location>
        <begin position="363"/>
        <end position="592"/>
    </location>
</feature>
<dbReference type="GO" id="GO:0031625">
    <property type="term" value="F:ubiquitin protein ligase binding"/>
    <property type="evidence" value="ECO:0007669"/>
    <property type="project" value="InterPro"/>
</dbReference>
<dbReference type="SUPFAM" id="SSF75632">
    <property type="entry name" value="Cullin homology domain"/>
    <property type="match status" value="1"/>
</dbReference>
<proteinExistence type="inferred from homology"/>
<dbReference type="Pfam" id="PF10557">
    <property type="entry name" value="Cullin_Nedd8"/>
    <property type="match status" value="1"/>
</dbReference>
<dbReference type="InterPro" id="IPR036317">
    <property type="entry name" value="Cullin_homology_sf"/>
</dbReference>
<dbReference type="InterPro" id="IPR016159">
    <property type="entry name" value="Cullin_repeat-like_dom_sf"/>
</dbReference>
<dbReference type="InterPro" id="IPR001373">
    <property type="entry name" value="Cullin_N"/>
</dbReference>
<comment type="similarity">
    <text evidence="2 3 4">Belongs to the cullin family.</text>
</comment>
<dbReference type="Proteomes" id="UP000008076">
    <property type="component" value="Unassembled WGS sequence"/>
</dbReference>
<dbReference type="eggNOG" id="KOG2166">
    <property type="taxonomic scope" value="Eukaryota"/>
</dbReference>
<reference evidence="7" key="1">
    <citation type="submission" date="2007-12" db="EMBL/GenBank/DDBJ databases">
        <title>Annotation of Entamoeba dispar SAW760.</title>
        <authorList>
            <person name="Lorenzi H."/>
            <person name="Inman J."/>
            <person name="Schobel S."/>
            <person name="Amedeo P."/>
            <person name="Caler E."/>
        </authorList>
    </citation>
    <scope>NUCLEOTIDE SEQUENCE [LARGE SCALE GENOMIC DNA]</scope>
    <source>
        <strain evidence="7">ATCC PRA-260 / SAW760</strain>
    </source>
</reference>
<dbReference type="EMBL" id="DS548069">
    <property type="protein sequence ID" value="EDR29439.1"/>
    <property type="molecule type" value="Genomic_DNA"/>
</dbReference>
<dbReference type="GO" id="GO:0006511">
    <property type="term" value="P:ubiquitin-dependent protein catabolic process"/>
    <property type="evidence" value="ECO:0007669"/>
    <property type="project" value="InterPro"/>
</dbReference>
<dbReference type="InterPro" id="IPR045093">
    <property type="entry name" value="Cullin"/>
</dbReference>
<dbReference type="Pfam" id="PF00888">
    <property type="entry name" value="Cullin"/>
    <property type="match status" value="1"/>
</dbReference>
<dbReference type="Gene3D" id="3.30.230.130">
    <property type="entry name" value="Cullin, Chain C, Domain 2"/>
    <property type="match status" value="1"/>
</dbReference>
<dbReference type="Gene3D" id="1.10.10.10">
    <property type="entry name" value="Winged helix-like DNA-binding domain superfamily/Winged helix DNA-binding domain"/>
    <property type="match status" value="1"/>
</dbReference>
<dbReference type="UniPathway" id="UPA00143"/>
<dbReference type="SMART" id="SM00182">
    <property type="entry name" value="CULLIN"/>
    <property type="match status" value="1"/>
</dbReference>
<evidence type="ECO:0000256" key="1">
    <source>
        <dbReference type="ARBA" id="ARBA00004906"/>
    </source>
</evidence>
<dbReference type="SMART" id="SM00884">
    <property type="entry name" value="Cullin_Nedd8"/>
    <property type="match status" value="1"/>
</dbReference>
<dbReference type="OMA" id="SILQFHF"/>
<evidence type="ECO:0000256" key="2">
    <source>
        <dbReference type="ARBA" id="ARBA00006019"/>
    </source>
</evidence>
<comment type="pathway">
    <text evidence="1">Protein modification; protein ubiquitination.</text>
</comment>
<accession>B0E7Q8</accession>
<dbReference type="InterPro" id="IPR019559">
    <property type="entry name" value="Cullin_neddylation_domain"/>
</dbReference>